<dbReference type="GO" id="GO:0004721">
    <property type="term" value="F:phosphoprotein phosphatase activity"/>
    <property type="evidence" value="ECO:0007669"/>
    <property type="project" value="TreeGrafter"/>
</dbReference>
<gene>
    <name evidence="9" type="ORF">E7746_08220</name>
</gene>
<dbReference type="InterPro" id="IPR036097">
    <property type="entry name" value="HisK_dim/P_sf"/>
</dbReference>
<dbReference type="Pfam" id="PF02518">
    <property type="entry name" value="HATPase_c"/>
    <property type="match status" value="1"/>
</dbReference>
<dbReference type="PANTHER" id="PTHR45453:SF1">
    <property type="entry name" value="PHOSPHATE REGULON SENSOR PROTEIN PHOR"/>
    <property type="match status" value="1"/>
</dbReference>
<feature type="transmembrane region" description="Helical" evidence="7">
    <location>
        <begin position="13"/>
        <end position="34"/>
    </location>
</feature>
<dbReference type="Gene3D" id="3.30.565.10">
    <property type="entry name" value="Histidine kinase-like ATPase, C-terminal domain"/>
    <property type="match status" value="1"/>
</dbReference>
<evidence type="ECO:0000256" key="3">
    <source>
        <dbReference type="ARBA" id="ARBA00022553"/>
    </source>
</evidence>
<evidence type="ECO:0000256" key="7">
    <source>
        <dbReference type="SAM" id="Phobius"/>
    </source>
</evidence>
<dbReference type="SMART" id="SM00388">
    <property type="entry name" value="HisKA"/>
    <property type="match status" value="1"/>
</dbReference>
<comment type="catalytic activity">
    <reaction evidence="1">
        <text>ATP + protein L-histidine = ADP + protein N-phospho-L-histidine.</text>
        <dbReference type="EC" id="2.7.13.3"/>
    </reaction>
</comment>
<dbReference type="KEGG" id="mgod:E7746_08220"/>
<dbReference type="SMART" id="SM00387">
    <property type="entry name" value="HATPase_c"/>
    <property type="match status" value="1"/>
</dbReference>
<dbReference type="InterPro" id="IPR036890">
    <property type="entry name" value="HATPase_C_sf"/>
</dbReference>
<keyword evidence="7" id="KW-1133">Transmembrane helix</keyword>
<sequence length="474" mass="52736">MANNNILRLHRKLFFPLVGLLWLIIGITITYFVIHEKQRLKYNLENRLVNVNNTVIEAYEKGADMQKTVDFIQLFTGNTTLDPLRITVYDNKGVMIADNPEATILVYDAAGNMLPEFKRLGGGGANASVSDLSIDGNKLMVSTKRSADGQVRSFAALPYKGEVIDFLSIDPMVWIVVIILGILSSALAYWGVRVVCKNVYALRNLAQAISTDQLPDDADTWEFSDDELGDVSRKLLTLYRDKIHAEREKMHHERQIGMNVSHELNTPVGIIKGYLDTVLADENMPDELKRKFLMRAQQNTDRLANLVSDVSMVMRLQEGGAIECGNLDFHNMTAQLAEDIAQGHIADNMTFICDIPEDCRVKGHESLLNNALLNLIYNAAQYSGGTRMSLRWTGENEGMHRFEFVDDGCGVDDVHLARLFDLFYRVDTGRARKNGGAGLGLPLVHRIITAMGGDITVENAPGGGLRFTFTLPAA</sequence>
<organism evidence="9 10">
    <name type="scientific">Muribaculum gordoncarteri</name>
    <dbReference type="NCBI Taxonomy" id="2530390"/>
    <lineage>
        <taxon>Bacteria</taxon>
        <taxon>Pseudomonadati</taxon>
        <taxon>Bacteroidota</taxon>
        <taxon>Bacteroidia</taxon>
        <taxon>Bacteroidales</taxon>
        <taxon>Muribaculaceae</taxon>
        <taxon>Muribaculum</taxon>
    </lineage>
</organism>
<evidence type="ECO:0000256" key="2">
    <source>
        <dbReference type="ARBA" id="ARBA00012438"/>
    </source>
</evidence>
<dbReference type="SUPFAM" id="SSF47384">
    <property type="entry name" value="Homodimeric domain of signal transducing histidine kinase"/>
    <property type="match status" value="1"/>
</dbReference>
<keyword evidence="10" id="KW-1185">Reference proteome</keyword>
<dbReference type="GO" id="GO:0005886">
    <property type="term" value="C:plasma membrane"/>
    <property type="evidence" value="ECO:0007669"/>
    <property type="project" value="TreeGrafter"/>
</dbReference>
<keyword evidence="6" id="KW-0902">Two-component regulatory system</keyword>
<evidence type="ECO:0000259" key="8">
    <source>
        <dbReference type="PROSITE" id="PS50109"/>
    </source>
</evidence>
<dbReference type="InterPro" id="IPR003594">
    <property type="entry name" value="HATPase_dom"/>
</dbReference>
<dbReference type="InterPro" id="IPR003661">
    <property type="entry name" value="HisK_dim/P_dom"/>
</dbReference>
<proteinExistence type="predicted"/>
<evidence type="ECO:0000256" key="1">
    <source>
        <dbReference type="ARBA" id="ARBA00000085"/>
    </source>
</evidence>
<keyword evidence="7" id="KW-0812">Transmembrane</keyword>
<keyword evidence="3" id="KW-0597">Phosphoprotein</keyword>
<accession>A0A4P7VKJ6</accession>
<dbReference type="InterPro" id="IPR050351">
    <property type="entry name" value="BphY/WalK/GraS-like"/>
</dbReference>
<dbReference type="Pfam" id="PF00512">
    <property type="entry name" value="HisKA"/>
    <property type="match status" value="1"/>
</dbReference>
<keyword evidence="7" id="KW-0472">Membrane</keyword>
<feature type="transmembrane region" description="Helical" evidence="7">
    <location>
        <begin position="172"/>
        <end position="192"/>
    </location>
</feature>
<keyword evidence="5 9" id="KW-0418">Kinase</keyword>
<dbReference type="EC" id="2.7.13.3" evidence="2"/>
<dbReference type="CDD" id="cd00082">
    <property type="entry name" value="HisKA"/>
    <property type="match status" value="1"/>
</dbReference>
<protein>
    <recommendedName>
        <fullName evidence="2">histidine kinase</fullName>
        <ecNumber evidence="2">2.7.13.3</ecNumber>
    </recommendedName>
</protein>
<keyword evidence="4" id="KW-0808">Transferase</keyword>
<dbReference type="RefSeq" id="WP_136410511.1">
    <property type="nucleotide sequence ID" value="NZ_CP039393.1"/>
</dbReference>
<dbReference type="PROSITE" id="PS50109">
    <property type="entry name" value="HIS_KIN"/>
    <property type="match status" value="1"/>
</dbReference>
<dbReference type="GO" id="GO:0000155">
    <property type="term" value="F:phosphorelay sensor kinase activity"/>
    <property type="evidence" value="ECO:0007669"/>
    <property type="project" value="InterPro"/>
</dbReference>
<evidence type="ECO:0000256" key="6">
    <source>
        <dbReference type="ARBA" id="ARBA00023012"/>
    </source>
</evidence>
<dbReference type="PRINTS" id="PR00344">
    <property type="entry name" value="BCTRLSENSOR"/>
</dbReference>
<evidence type="ECO:0000313" key="10">
    <source>
        <dbReference type="Proteomes" id="UP000297031"/>
    </source>
</evidence>
<dbReference type="GO" id="GO:0016036">
    <property type="term" value="P:cellular response to phosphate starvation"/>
    <property type="evidence" value="ECO:0007669"/>
    <property type="project" value="TreeGrafter"/>
</dbReference>
<evidence type="ECO:0000256" key="4">
    <source>
        <dbReference type="ARBA" id="ARBA00022679"/>
    </source>
</evidence>
<dbReference type="SUPFAM" id="SSF55874">
    <property type="entry name" value="ATPase domain of HSP90 chaperone/DNA topoisomerase II/histidine kinase"/>
    <property type="match status" value="1"/>
</dbReference>
<dbReference type="CDD" id="cd00075">
    <property type="entry name" value="HATPase"/>
    <property type="match status" value="1"/>
</dbReference>
<dbReference type="Proteomes" id="UP000297031">
    <property type="component" value="Chromosome"/>
</dbReference>
<dbReference type="InterPro" id="IPR004358">
    <property type="entry name" value="Sig_transdc_His_kin-like_C"/>
</dbReference>
<dbReference type="AlphaFoldDB" id="A0A4P7VKJ6"/>
<reference evidence="9 10" key="1">
    <citation type="submission" date="2019-02" db="EMBL/GenBank/DDBJ databases">
        <title>Isolation and identification of novel species under the genus Muribaculum.</title>
        <authorList>
            <person name="Miyake S."/>
            <person name="Ding Y."/>
            <person name="Low A."/>
            <person name="Soh M."/>
            <person name="Seedorf H."/>
        </authorList>
    </citation>
    <scope>NUCLEOTIDE SEQUENCE [LARGE SCALE GENOMIC DNA]</scope>
    <source>
        <strain evidence="9 10">TLL-A4</strain>
    </source>
</reference>
<dbReference type="Gene3D" id="1.10.287.130">
    <property type="match status" value="1"/>
</dbReference>
<dbReference type="PANTHER" id="PTHR45453">
    <property type="entry name" value="PHOSPHATE REGULON SENSOR PROTEIN PHOR"/>
    <property type="match status" value="1"/>
</dbReference>
<dbReference type="InterPro" id="IPR005467">
    <property type="entry name" value="His_kinase_dom"/>
</dbReference>
<dbReference type="OrthoDB" id="9806130at2"/>
<evidence type="ECO:0000313" key="9">
    <source>
        <dbReference type="EMBL" id="QCD35864.1"/>
    </source>
</evidence>
<dbReference type="EMBL" id="CP039393">
    <property type="protein sequence ID" value="QCD35864.1"/>
    <property type="molecule type" value="Genomic_DNA"/>
</dbReference>
<feature type="domain" description="Histidine kinase" evidence="8">
    <location>
        <begin position="259"/>
        <end position="474"/>
    </location>
</feature>
<evidence type="ECO:0000256" key="5">
    <source>
        <dbReference type="ARBA" id="ARBA00022777"/>
    </source>
</evidence>
<name>A0A4P7VKJ6_9BACT</name>